<proteinExistence type="predicted"/>
<gene>
    <name evidence="1" type="ORF">ACFO5T_02880</name>
</gene>
<evidence type="ECO:0000313" key="2">
    <source>
        <dbReference type="Proteomes" id="UP001595878"/>
    </source>
</evidence>
<dbReference type="Proteomes" id="UP001595878">
    <property type="component" value="Unassembled WGS sequence"/>
</dbReference>
<sequence length="112" mass="12698">MPNIKEQQVKKEIIAARTKGKVLRDLSKINTGIVIFDNTDCPRCQRSTAYLLDNDVPFKLLNITDNKKNHKLMWDLLEAQGVTGTINTPVILVEGELSWSHEDLPAFLKSLH</sequence>
<name>A0ABV9L5H6_9FLAO</name>
<keyword evidence="2" id="KW-1185">Reference proteome</keyword>
<evidence type="ECO:0000313" key="1">
    <source>
        <dbReference type="EMBL" id="MFC4689366.1"/>
    </source>
</evidence>
<dbReference type="EMBL" id="JBHSHB010000007">
    <property type="protein sequence ID" value="MFC4689366.1"/>
    <property type="molecule type" value="Genomic_DNA"/>
</dbReference>
<evidence type="ECO:0008006" key="3">
    <source>
        <dbReference type="Google" id="ProtNLM"/>
    </source>
</evidence>
<dbReference type="InterPro" id="IPR036249">
    <property type="entry name" value="Thioredoxin-like_sf"/>
</dbReference>
<dbReference type="Gene3D" id="3.40.30.10">
    <property type="entry name" value="Glutaredoxin"/>
    <property type="match status" value="1"/>
</dbReference>
<organism evidence="1 2">
    <name type="scientific">Dokdonia genika</name>
    <dbReference type="NCBI Taxonomy" id="308113"/>
    <lineage>
        <taxon>Bacteria</taxon>
        <taxon>Pseudomonadati</taxon>
        <taxon>Bacteroidota</taxon>
        <taxon>Flavobacteriia</taxon>
        <taxon>Flavobacteriales</taxon>
        <taxon>Flavobacteriaceae</taxon>
        <taxon>Dokdonia</taxon>
    </lineage>
</organism>
<reference evidence="2" key="1">
    <citation type="journal article" date="2019" name="Int. J. Syst. Evol. Microbiol.">
        <title>The Global Catalogue of Microorganisms (GCM) 10K type strain sequencing project: providing services to taxonomists for standard genome sequencing and annotation.</title>
        <authorList>
            <consortium name="The Broad Institute Genomics Platform"/>
            <consortium name="The Broad Institute Genome Sequencing Center for Infectious Disease"/>
            <person name="Wu L."/>
            <person name="Ma J."/>
        </authorList>
    </citation>
    <scope>NUCLEOTIDE SEQUENCE [LARGE SCALE GENOMIC DNA]</scope>
    <source>
        <strain evidence="2">CGMCC 4.7427</strain>
    </source>
</reference>
<dbReference type="RefSeq" id="WP_380031878.1">
    <property type="nucleotide sequence ID" value="NZ_JBHSHB010000007.1"/>
</dbReference>
<comment type="caution">
    <text evidence="1">The sequence shown here is derived from an EMBL/GenBank/DDBJ whole genome shotgun (WGS) entry which is preliminary data.</text>
</comment>
<dbReference type="SUPFAM" id="SSF52833">
    <property type="entry name" value="Thioredoxin-like"/>
    <property type="match status" value="1"/>
</dbReference>
<protein>
    <recommendedName>
        <fullName evidence="3">Glutaredoxin</fullName>
    </recommendedName>
</protein>
<accession>A0ABV9L5H6</accession>